<proteinExistence type="predicted"/>
<dbReference type="InterPro" id="IPR033128">
    <property type="entry name" value="Adenylosuccin_syn_Lys_AS"/>
</dbReference>
<keyword evidence="1" id="KW-0547">Nucleotide-binding</keyword>
<sequence>MAGQFEIEDDSGAKRIGITEFVTDSQGEWVDPCFLLIGIGPAYEHKFKREALLKWKNVVLDRIDTWNRDLAVFKTRKSIYELVGRDPEYQPEEEEEKLDQVSSEKNIPPPARPPPPLPRSPIGLAHNIMRRKEKSLTFFASERCICRWVEELVKEHERGFQHAIHDMQGRFQ</sequence>
<evidence type="ECO:0000256" key="2">
    <source>
        <dbReference type="PROSITE-ProRule" id="PRU10134"/>
    </source>
</evidence>
<reference evidence="4" key="2">
    <citation type="submission" date="2023-05" db="EMBL/GenBank/DDBJ databases">
        <authorList>
            <consortium name="Lawrence Berkeley National Laboratory"/>
            <person name="Steindorff A."/>
            <person name="Hensen N."/>
            <person name="Bonometti L."/>
            <person name="Westerberg I."/>
            <person name="Brannstrom I.O."/>
            <person name="Guillou S."/>
            <person name="Cros-Aarteil S."/>
            <person name="Calhoun S."/>
            <person name="Haridas S."/>
            <person name="Kuo A."/>
            <person name="Mondo S."/>
            <person name="Pangilinan J."/>
            <person name="Riley R."/>
            <person name="Labutti K."/>
            <person name="Andreopoulos B."/>
            <person name="Lipzen A."/>
            <person name="Chen C."/>
            <person name="Yanf M."/>
            <person name="Daum C."/>
            <person name="Ng V."/>
            <person name="Clum A."/>
            <person name="Ohm R."/>
            <person name="Martin F."/>
            <person name="Silar P."/>
            <person name="Natvig D."/>
            <person name="Lalanne C."/>
            <person name="Gautier V."/>
            <person name="Ament-Velasquez S.L."/>
            <person name="Kruys A."/>
            <person name="Hutchinson M.I."/>
            <person name="Powell A.J."/>
            <person name="Barry K."/>
            <person name="Miller A.N."/>
            <person name="Grigoriev I.V."/>
            <person name="Debuchy R."/>
            <person name="Gladieux P."/>
            <person name="Thoren M.H."/>
            <person name="Johannesson H."/>
        </authorList>
    </citation>
    <scope>NUCLEOTIDE SEQUENCE</scope>
    <source>
        <strain evidence="4">PSN293</strain>
    </source>
</reference>
<feature type="region of interest" description="Disordered" evidence="3">
    <location>
        <begin position="85"/>
        <end position="123"/>
    </location>
</feature>
<organism evidence="4 5">
    <name type="scientific">Rhypophila decipiens</name>
    <dbReference type="NCBI Taxonomy" id="261697"/>
    <lineage>
        <taxon>Eukaryota</taxon>
        <taxon>Fungi</taxon>
        <taxon>Dikarya</taxon>
        <taxon>Ascomycota</taxon>
        <taxon>Pezizomycotina</taxon>
        <taxon>Sordariomycetes</taxon>
        <taxon>Sordariomycetidae</taxon>
        <taxon>Sordariales</taxon>
        <taxon>Naviculisporaceae</taxon>
        <taxon>Rhypophila</taxon>
    </lineage>
</organism>
<keyword evidence="1" id="KW-0342">GTP-binding</keyword>
<feature type="active site" evidence="2">
    <location>
        <position position="46"/>
    </location>
</feature>
<evidence type="ECO:0000313" key="5">
    <source>
        <dbReference type="Proteomes" id="UP001301769"/>
    </source>
</evidence>
<keyword evidence="5" id="KW-1185">Reference proteome</keyword>
<comment type="caution">
    <text evidence="4">The sequence shown here is derived from an EMBL/GenBank/DDBJ whole genome shotgun (WGS) entry which is preliminary data.</text>
</comment>
<reference evidence="4" key="1">
    <citation type="journal article" date="2023" name="Mol. Phylogenet. Evol.">
        <title>Genome-scale phylogeny and comparative genomics of the fungal order Sordariales.</title>
        <authorList>
            <person name="Hensen N."/>
            <person name="Bonometti L."/>
            <person name="Westerberg I."/>
            <person name="Brannstrom I.O."/>
            <person name="Guillou S."/>
            <person name="Cros-Aarteil S."/>
            <person name="Calhoun S."/>
            <person name="Haridas S."/>
            <person name="Kuo A."/>
            <person name="Mondo S."/>
            <person name="Pangilinan J."/>
            <person name="Riley R."/>
            <person name="LaButti K."/>
            <person name="Andreopoulos B."/>
            <person name="Lipzen A."/>
            <person name="Chen C."/>
            <person name="Yan M."/>
            <person name="Daum C."/>
            <person name="Ng V."/>
            <person name="Clum A."/>
            <person name="Steindorff A."/>
            <person name="Ohm R.A."/>
            <person name="Martin F."/>
            <person name="Silar P."/>
            <person name="Natvig D.O."/>
            <person name="Lalanne C."/>
            <person name="Gautier V."/>
            <person name="Ament-Velasquez S.L."/>
            <person name="Kruys A."/>
            <person name="Hutchinson M.I."/>
            <person name="Powell A.J."/>
            <person name="Barry K."/>
            <person name="Miller A.N."/>
            <person name="Grigoriev I.V."/>
            <person name="Debuchy R."/>
            <person name="Gladieux P."/>
            <person name="Hiltunen Thoren M."/>
            <person name="Johannesson H."/>
        </authorList>
    </citation>
    <scope>NUCLEOTIDE SEQUENCE</scope>
    <source>
        <strain evidence="4">PSN293</strain>
    </source>
</reference>
<feature type="compositionally biased region" description="Pro residues" evidence="3">
    <location>
        <begin position="107"/>
        <end position="119"/>
    </location>
</feature>
<dbReference type="GO" id="GO:0005525">
    <property type="term" value="F:GTP binding"/>
    <property type="evidence" value="ECO:0007669"/>
    <property type="project" value="UniProtKB-KW"/>
</dbReference>
<dbReference type="EMBL" id="MU858052">
    <property type="protein sequence ID" value="KAK4218544.1"/>
    <property type="molecule type" value="Genomic_DNA"/>
</dbReference>
<accession>A0AAN7BCB1</accession>
<dbReference type="PROSITE" id="PS00513">
    <property type="entry name" value="ADENYLOSUCCIN_SYN_2"/>
    <property type="match status" value="1"/>
</dbReference>
<evidence type="ECO:0000313" key="4">
    <source>
        <dbReference type="EMBL" id="KAK4218544.1"/>
    </source>
</evidence>
<protein>
    <submittedName>
        <fullName evidence="4">Uncharacterized protein</fullName>
    </submittedName>
</protein>
<gene>
    <name evidence="4" type="ORF">QBC37DRAFT_395533</name>
</gene>
<evidence type="ECO:0000256" key="3">
    <source>
        <dbReference type="SAM" id="MobiDB-lite"/>
    </source>
</evidence>
<evidence type="ECO:0000256" key="1">
    <source>
        <dbReference type="ARBA" id="ARBA00023134"/>
    </source>
</evidence>
<name>A0AAN7BCB1_9PEZI</name>
<dbReference type="Proteomes" id="UP001301769">
    <property type="component" value="Unassembled WGS sequence"/>
</dbReference>
<dbReference type="AlphaFoldDB" id="A0AAN7BCB1"/>